<dbReference type="EMBL" id="CP098242">
    <property type="protein sequence ID" value="WAW10418.1"/>
    <property type="molecule type" value="Genomic_DNA"/>
</dbReference>
<dbReference type="AlphaFoldDB" id="A0A9E9M0S0"/>
<reference evidence="1" key="1">
    <citation type="journal article" date="2022" name="Front. Microbiol.">
        <title>New perspectives on an old grouping: The genomic and phenotypic variability of Oxalobacter formigenes and the implications for calcium oxalate stone prevention.</title>
        <authorList>
            <person name="Chmiel J.A."/>
            <person name="Carr C."/>
            <person name="Stuivenberg G.A."/>
            <person name="Venema R."/>
            <person name="Chanyi R.M."/>
            <person name="Al K.F."/>
            <person name="Giguere D."/>
            <person name="Say H."/>
            <person name="Akouris P.P."/>
            <person name="Dominguez Romero S.A."/>
            <person name="Kwong A."/>
            <person name="Tai V."/>
            <person name="Koval S.F."/>
            <person name="Razvi H."/>
            <person name="Bjazevic J."/>
            <person name="Burton J.P."/>
        </authorList>
    </citation>
    <scope>NUCLEOTIDE SEQUENCE</scope>
    <source>
        <strain evidence="1">WoOx3</strain>
    </source>
</reference>
<sequence>MPNEIRTRKELLIQKLVSYDLEYFVQFIRTSDAAKIALATMMMEGFIGYNNWSEDTLYDECVRRSLLPDRE</sequence>
<dbReference type="Proteomes" id="UP001156215">
    <property type="component" value="Chromosome"/>
</dbReference>
<protein>
    <submittedName>
        <fullName evidence="1">Uncharacterized protein</fullName>
    </submittedName>
</protein>
<organism evidence="1 2">
    <name type="scientific">Oxalobacter vibrioformis</name>
    <dbReference type="NCBI Taxonomy" id="933080"/>
    <lineage>
        <taxon>Bacteria</taxon>
        <taxon>Pseudomonadati</taxon>
        <taxon>Pseudomonadota</taxon>
        <taxon>Betaproteobacteria</taxon>
        <taxon>Burkholderiales</taxon>
        <taxon>Oxalobacteraceae</taxon>
        <taxon>Oxalobacter</taxon>
    </lineage>
</organism>
<evidence type="ECO:0000313" key="1">
    <source>
        <dbReference type="EMBL" id="WAW10418.1"/>
    </source>
</evidence>
<gene>
    <name evidence="1" type="ORF">NB640_01775</name>
</gene>
<dbReference type="KEGG" id="ovb:NB640_01775"/>
<accession>A0A9E9M0S0</accession>
<keyword evidence="2" id="KW-1185">Reference proteome</keyword>
<dbReference type="RefSeq" id="WP_269309432.1">
    <property type="nucleotide sequence ID" value="NZ_CP098242.1"/>
</dbReference>
<name>A0A9E9M0S0_9BURK</name>
<proteinExistence type="predicted"/>
<evidence type="ECO:0000313" key="2">
    <source>
        <dbReference type="Proteomes" id="UP001156215"/>
    </source>
</evidence>